<evidence type="ECO:0000313" key="2">
    <source>
        <dbReference type="Proteomes" id="UP000237000"/>
    </source>
</evidence>
<protein>
    <submittedName>
        <fullName evidence="1">Uncharacterized protein</fullName>
    </submittedName>
</protein>
<accession>A0A2P5ERX4</accession>
<organism evidence="1 2">
    <name type="scientific">Trema orientale</name>
    <name type="common">Charcoal tree</name>
    <name type="synonym">Celtis orientalis</name>
    <dbReference type="NCBI Taxonomy" id="63057"/>
    <lineage>
        <taxon>Eukaryota</taxon>
        <taxon>Viridiplantae</taxon>
        <taxon>Streptophyta</taxon>
        <taxon>Embryophyta</taxon>
        <taxon>Tracheophyta</taxon>
        <taxon>Spermatophyta</taxon>
        <taxon>Magnoliopsida</taxon>
        <taxon>eudicotyledons</taxon>
        <taxon>Gunneridae</taxon>
        <taxon>Pentapetalae</taxon>
        <taxon>rosids</taxon>
        <taxon>fabids</taxon>
        <taxon>Rosales</taxon>
        <taxon>Cannabaceae</taxon>
        <taxon>Trema</taxon>
    </lineage>
</organism>
<proteinExistence type="predicted"/>
<dbReference type="Proteomes" id="UP000237000">
    <property type="component" value="Unassembled WGS sequence"/>
</dbReference>
<dbReference type="EMBL" id="JXTC01000107">
    <property type="protein sequence ID" value="PON88304.1"/>
    <property type="molecule type" value="Genomic_DNA"/>
</dbReference>
<name>A0A2P5ERX4_TREOI</name>
<comment type="caution">
    <text evidence="1">The sequence shown here is derived from an EMBL/GenBank/DDBJ whole genome shotgun (WGS) entry which is preliminary data.</text>
</comment>
<sequence length="136" mass="15446">MDDEDDESRSSLTGTLTWPISLSPRVRSQKRVKTRVRRFCLAADSSTVNFAGKFHVGFLPEARSTLVLVFWWLWDSPEIETTAYTSILVMRLTSLRSLADITLISRDLSSMLEREKGDGGREKGPGLWSTWEFEAS</sequence>
<gene>
    <name evidence="1" type="ORF">TorRG33x02_158910</name>
</gene>
<keyword evidence="2" id="KW-1185">Reference proteome</keyword>
<reference evidence="2" key="1">
    <citation type="submission" date="2016-06" db="EMBL/GenBank/DDBJ databases">
        <title>Parallel loss of symbiosis genes in relatives of nitrogen-fixing non-legume Parasponia.</title>
        <authorList>
            <person name="Van Velzen R."/>
            <person name="Holmer R."/>
            <person name="Bu F."/>
            <person name="Rutten L."/>
            <person name="Van Zeijl A."/>
            <person name="Liu W."/>
            <person name="Santuari L."/>
            <person name="Cao Q."/>
            <person name="Sharma T."/>
            <person name="Shen D."/>
            <person name="Roswanjaya Y."/>
            <person name="Wardhani T."/>
            <person name="Kalhor M.S."/>
            <person name="Jansen J."/>
            <person name="Van den Hoogen J."/>
            <person name="Gungor B."/>
            <person name="Hartog M."/>
            <person name="Hontelez J."/>
            <person name="Verver J."/>
            <person name="Yang W.-C."/>
            <person name="Schijlen E."/>
            <person name="Repin R."/>
            <person name="Schilthuizen M."/>
            <person name="Schranz E."/>
            <person name="Heidstra R."/>
            <person name="Miyata K."/>
            <person name="Fedorova E."/>
            <person name="Kohlen W."/>
            <person name="Bisseling T."/>
            <person name="Smit S."/>
            <person name="Geurts R."/>
        </authorList>
    </citation>
    <scope>NUCLEOTIDE SEQUENCE [LARGE SCALE GENOMIC DNA]</scope>
    <source>
        <strain evidence="2">cv. RG33-2</strain>
    </source>
</reference>
<dbReference type="InParanoid" id="A0A2P5ERX4"/>
<feature type="non-terminal residue" evidence="1">
    <location>
        <position position="136"/>
    </location>
</feature>
<evidence type="ECO:0000313" key="1">
    <source>
        <dbReference type="EMBL" id="PON88304.1"/>
    </source>
</evidence>
<dbReference type="AlphaFoldDB" id="A0A2P5ERX4"/>